<dbReference type="AlphaFoldDB" id="A0A844B005"/>
<accession>A0A844B005</accession>
<proteinExistence type="predicted"/>
<keyword evidence="3" id="KW-0378">Hydrolase</keyword>
<dbReference type="EMBL" id="WJBU01000004">
    <property type="protein sequence ID" value="MRD46632.1"/>
    <property type="molecule type" value="Genomic_DNA"/>
</dbReference>
<dbReference type="GO" id="GO:0016788">
    <property type="term" value="F:hydrolase activity, acting on ester bonds"/>
    <property type="evidence" value="ECO:0007669"/>
    <property type="project" value="InterPro"/>
</dbReference>
<protein>
    <submittedName>
        <fullName evidence="6">Succinylglutamate desuccinylase</fullName>
    </submittedName>
</protein>
<dbReference type="SUPFAM" id="SSF53187">
    <property type="entry name" value="Zn-dependent exopeptidases"/>
    <property type="match status" value="1"/>
</dbReference>
<evidence type="ECO:0000256" key="2">
    <source>
        <dbReference type="ARBA" id="ARBA00022723"/>
    </source>
</evidence>
<keyword evidence="2" id="KW-0479">Metal-binding</keyword>
<evidence type="ECO:0000256" key="3">
    <source>
        <dbReference type="ARBA" id="ARBA00022801"/>
    </source>
</evidence>
<keyword evidence="4" id="KW-0862">Zinc</keyword>
<keyword evidence="7" id="KW-1185">Reference proteome</keyword>
<organism evidence="6 7">
    <name type="scientific">Caenimonas koreensis DSM 17982</name>
    <dbReference type="NCBI Taxonomy" id="1121255"/>
    <lineage>
        <taxon>Bacteria</taxon>
        <taxon>Pseudomonadati</taxon>
        <taxon>Pseudomonadota</taxon>
        <taxon>Betaproteobacteria</taxon>
        <taxon>Burkholderiales</taxon>
        <taxon>Comamonadaceae</taxon>
        <taxon>Caenimonas</taxon>
    </lineage>
</organism>
<dbReference type="Gene3D" id="3.40.630.10">
    <property type="entry name" value="Zn peptidases"/>
    <property type="match status" value="1"/>
</dbReference>
<evidence type="ECO:0000256" key="1">
    <source>
        <dbReference type="ARBA" id="ARBA00001947"/>
    </source>
</evidence>
<dbReference type="InterPro" id="IPR050178">
    <property type="entry name" value="AspA/AstE_fam"/>
</dbReference>
<reference evidence="6 7" key="1">
    <citation type="submission" date="2019-11" db="EMBL/GenBank/DDBJ databases">
        <title>Caenimonas koreensis gen. nov., sp. nov., isolated from activated sludge.</title>
        <authorList>
            <person name="Seung H.R."/>
        </authorList>
    </citation>
    <scope>NUCLEOTIDE SEQUENCE [LARGE SCALE GENOMIC DNA]</scope>
    <source>
        <strain evidence="6 7">EMB320</strain>
    </source>
</reference>
<dbReference type="InterPro" id="IPR055438">
    <property type="entry name" value="AstE_AspA_cat"/>
</dbReference>
<dbReference type="RefSeq" id="WP_153583975.1">
    <property type="nucleotide sequence ID" value="NZ_WJBU01000004.1"/>
</dbReference>
<dbReference type="GO" id="GO:0046872">
    <property type="term" value="F:metal ion binding"/>
    <property type="evidence" value="ECO:0007669"/>
    <property type="project" value="UniProtKB-KW"/>
</dbReference>
<evidence type="ECO:0000313" key="7">
    <source>
        <dbReference type="Proteomes" id="UP000487350"/>
    </source>
</evidence>
<gene>
    <name evidence="6" type="ORF">GHT07_05045</name>
</gene>
<dbReference type="Proteomes" id="UP000487350">
    <property type="component" value="Unassembled WGS sequence"/>
</dbReference>
<evidence type="ECO:0000259" key="5">
    <source>
        <dbReference type="Pfam" id="PF24827"/>
    </source>
</evidence>
<dbReference type="Pfam" id="PF24827">
    <property type="entry name" value="AstE_AspA_cat"/>
    <property type="match status" value="1"/>
</dbReference>
<dbReference type="PANTHER" id="PTHR15162:SF7">
    <property type="entry name" value="SUCCINYLGLUTAMATE DESUCCINYLASE"/>
    <property type="match status" value="1"/>
</dbReference>
<dbReference type="PANTHER" id="PTHR15162">
    <property type="entry name" value="ASPARTOACYLASE"/>
    <property type="match status" value="1"/>
</dbReference>
<dbReference type="GO" id="GO:0005829">
    <property type="term" value="C:cytosol"/>
    <property type="evidence" value="ECO:0007669"/>
    <property type="project" value="TreeGrafter"/>
</dbReference>
<evidence type="ECO:0000313" key="6">
    <source>
        <dbReference type="EMBL" id="MRD46632.1"/>
    </source>
</evidence>
<feature type="domain" description="Succinylglutamate desuccinylase/Aspartoacylase catalytic" evidence="5">
    <location>
        <begin position="41"/>
        <end position="149"/>
    </location>
</feature>
<name>A0A844B005_9BURK</name>
<sequence length="319" mass="33789">MATSSTITLASGAARTLPPADGIAGSNCGTPGVWRFTAAAPGPHVVLTALIHGNEVCGAHALWRVVQSPPTLARGTLTIVCCNLEAYARLDDATKGDRRFVDEDMNRVWGRLDGAPGAEATYEVRRARTIWPWVQDADVLLDLHSMTSPAPALGLVGLADKNVAFARVVGFPALLVRDAGHAAGLRLIDRQPFGDAAAAPAAMLVECGQHFSEEAFEAAEVAVTRTIAAVLDTNALPPAQPQSVIEVTEAVTIRTPAFKFEREWPNMAVVPQAGTLLAHDGDQQVRTPYDNTYLVMPASSHHIKPGLTAVRLGRLVSSA</sequence>
<comment type="cofactor">
    <cofactor evidence="1">
        <name>Zn(2+)</name>
        <dbReference type="ChEBI" id="CHEBI:29105"/>
    </cofactor>
</comment>
<evidence type="ECO:0000256" key="4">
    <source>
        <dbReference type="ARBA" id="ARBA00022833"/>
    </source>
</evidence>
<dbReference type="OrthoDB" id="6794856at2"/>
<comment type="caution">
    <text evidence="6">The sequence shown here is derived from an EMBL/GenBank/DDBJ whole genome shotgun (WGS) entry which is preliminary data.</text>
</comment>